<gene>
    <name evidence="1" type="ORF">ACFOOQ_04255</name>
</gene>
<sequence length="153" mass="16521">MPQSGPSLFPDAPYIGPVSAGGRQGAGREGKAMPGFRPAFMATVFLLAPVLSGCGPALEWSRPNTSVLQARQDSAECAGLARDQAFRDSFYYGPGYGYAGSPFLGMPGPYRGGFGPFPYAGYRDDFMWRAQRESDLRDFCLRARGYALTTVQP</sequence>
<accession>A0ABV7VEY8</accession>
<organism evidence="1 2">
    <name type="scientific">Ferrovibrio xuzhouensis</name>
    <dbReference type="NCBI Taxonomy" id="1576914"/>
    <lineage>
        <taxon>Bacteria</taxon>
        <taxon>Pseudomonadati</taxon>
        <taxon>Pseudomonadota</taxon>
        <taxon>Alphaproteobacteria</taxon>
        <taxon>Rhodospirillales</taxon>
        <taxon>Rhodospirillaceae</taxon>
        <taxon>Ferrovibrio</taxon>
    </lineage>
</organism>
<name>A0ABV7VEY8_9PROT</name>
<evidence type="ECO:0000313" key="2">
    <source>
        <dbReference type="Proteomes" id="UP001595711"/>
    </source>
</evidence>
<protein>
    <submittedName>
        <fullName evidence="1">Uncharacterized protein</fullName>
    </submittedName>
</protein>
<dbReference type="Proteomes" id="UP001595711">
    <property type="component" value="Unassembled WGS sequence"/>
</dbReference>
<dbReference type="RefSeq" id="WP_379722155.1">
    <property type="nucleotide sequence ID" value="NZ_JBHRYJ010000001.1"/>
</dbReference>
<dbReference type="EMBL" id="JBHRYJ010000001">
    <property type="protein sequence ID" value="MFC3674743.1"/>
    <property type="molecule type" value="Genomic_DNA"/>
</dbReference>
<reference evidence="2" key="1">
    <citation type="journal article" date="2019" name="Int. J. Syst. Evol. Microbiol.">
        <title>The Global Catalogue of Microorganisms (GCM) 10K type strain sequencing project: providing services to taxonomists for standard genome sequencing and annotation.</title>
        <authorList>
            <consortium name="The Broad Institute Genomics Platform"/>
            <consortium name="The Broad Institute Genome Sequencing Center for Infectious Disease"/>
            <person name="Wu L."/>
            <person name="Ma J."/>
        </authorList>
    </citation>
    <scope>NUCLEOTIDE SEQUENCE [LARGE SCALE GENOMIC DNA]</scope>
    <source>
        <strain evidence="2">KCTC 42182</strain>
    </source>
</reference>
<proteinExistence type="predicted"/>
<comment type="caution">
    <text evidence="1">The sequence shown here is derived from an EMBL/GenBank/DDBJ whole genome shotgun (WGS) entry which is preliminary data.</text>
</comment>
<keyword evidence="2" id="KW-1185">Reference proteome</keyword>
<evidence type="ECO:0000313" key="1">
    <source>
        <dbReference type="EMBL" id="MFC3674743.1"/>
    </source>
</evidence>